<keyword evidence="4" id="KW-1185">Reference proteome</keyword>
<evidence type="ECO:0000313" key="3">
    <source>
        <dbReference type="EMBL" id="MBB5291081.1"/>
    </source>
</evidence>
<reference evidence="3 4" key="1">
    <citation type="submission" date="2020-08" db="EMBL/GenBank/DDBJ databases">
        <title>Genomic Encyclopedia of Type Strains, Phase IV (KMG-IV): sequencing the most valuable type-strain genomes for metagenomic binning, comparative biology and taxonomic classification.</title>
        <authorList>
            <person name="Goeker M."/>
        </authorList>
    </citation>
    <scope>NUCLEOTIDE SEQUENCE [LARGE SCALE GENOMIC DNA]</scope>
    <source>
        <strain evidence="3 4">DSM 25335</strain>
    </source>
</reference>
<name>A0A7W8HW90_9CAUL</name>
<keyword evidence="1" id="KW-0812">Transmembrane</keyword>
<evidence type="ECO:0000313" key="4">
    <source>
        <dbReference type="Proteomes" id="UP000566663"/>
    </source>
</evidence>
<feature type="transmembrane region" description="Helical" evidence="1">
    <location>
        <begin position="127"/>
        <end position="156"/>
    </location>
</feature>
<comment type="caution">
    <text evidence="3">The sequence shown here is derived from an EMBL/GenBank/DDBJ whole genome shotgun (WGS) entry which is preliminary data.</text>
</comment>
<feature type="transmembrane region" description="Helical" evidence="1">
    <location>
        <begin position="269"/>
        <end position="290"/>
    </location>
</feature>
<dbReference type="Pfam" id="PF25231">
    <property type="entry name" value="DUF7847"/>
    <property type="match status" value="1"/>
</dbReference>
<gene>
    <name evidence="3" type="ORF">HNQ67_000577</name>
</gene>
<feature type="domain" description="DUF7847" evidence="2">
    <location>
        <begin position="12"/>
        <end position="298"/>
    </location>
</feature>
<feature type="transmembrane region" description="Helical" evidence="1">
    <location>
        <begin position="86"/>
        <end position="107"/>
    </location>
</feature>
<keyword evidence="1" id="KW-0472">Membrane</keyword>
<feature type="transmembrane region" description="Helical" evidence="1">
    <location>
        <begin position="162"/>
        <end position="183"/>
    </location>
</feature>
<dbReference type="RefSeq" id="WP_183252139.1">
    <property type="nucleotide sequence ID" value="NZ_BAAAFF010000004.1"/>
</dbReference>
<feature type="transmembrane region" description="Helical" evidence="1">
    <location>
        <begin position="211"/>
        <end position="235"/>
    </location>
</feature>
<sequence>MAFSGSDAAFEGFRLVRRNPMALVAWAVLYAIVSVGNLFAMSTMIGPMTEWAERMEALEAQSPKATPEQVLEAFQGFGQVMLGMAWLLPITLIVTAMLMAAVARGVLNPRATGFGYLRLGMDELRVFVVTLVLGIVIFCAWIAVAVVVGTLAGIASAAGANWLWLFVVLAGLAGVAGLVWLAVRLSLAVPITVAENRFAFFDSFAVTRGRFWSLLGMAVIALAMVLVISMLSWVVTLPLAMMAGGEIWSIGSGGDAEAVAAALDVTNPWIIASAVAEAVVYALTVGVMYAPFAAAYRDIKGLGAETPTA</sequence>
<organism evidence="3 4">
    <name type="scientific">Brevundimonas basaltis</name>
    <dbReference type="NCBI Taxonomy" id="472166"/>
    <lineage>
        <taxon>Bacteria</taxon>
        <taxon>Pseudomonadati</taxon>
        <taxon>Pseudomonadota</taxon>
        <taxon>Alphaproteobacteria</taxon>
        <taxon>Caulobacterales</taxon>
        <taxon>Caulobacteraceae</taxon>
        <taxon>Brevundimonas</taxon>
    </lineage>
</organism>
<proteinExistence type="predicted"/>
<keyword evidence="1" id="KW-1133">Transmembrane helix</keyword>
<protein>
    <recommendedName>
        <fullName evidence="2">DUF7847 domain-containing protein</fullName>
    </recommendedName>
</protein>
<dbReference type="EMBL" id="JACHFZ010000001">
    <property type="protein sequence ID" value="MBB5291081.1"/>
    <property type="molecule type" value="Genomic_DNA"/>
</dbReference>
<accession>A0A7W8HW90</accession>
<dbReference type="AlphaFoldDB" id="A0A7W8HW90"/>
<evidence type="ECO:0000259" key="2">
    <source>
        <dbReference type="Pfam" id="PF25231"/>
    </source>
</evidence>
<evidence type="ECO:0000256" key="1">
    <source>
        <dbReference type="SAM" id="Phobius"/>
    </source>
</evidence>
<dbReference type="Proteomes" id="UP000566663">
    <property type="component" value="Unassembled WGS sequence"/>
</dbReference>
<dbReference type="InterPro" id="IPR057169">
    <property type="entry name" value="DUF7847"/>
</dbReference>
<feature type="transmembrane region" description="Helical" evidence="1">
    <location>
        <begin position="21"/>
        <end position="45"/>
    </location>
</feature>